<keyword evidence="4" id="KW-1185">Reference proteome</keyword>
<accession>A0A6A1VC02</accession>
<organism evidence="3 4">
    <name type="scientific">Morella rubra</name>
    <name type="common">Chinese bayberry</name>
    <dbReference type="NCBI Taxonomy" id="262757"/>
    <lineage>
        <taxon>Eukaryota</taxon>
        <taxon>Viridiplantae</taxon>
        <taxon>Streptophyta</taxon>
        <taxon>Embryophyta</taxon>
        <taxon>Tracheophyta</taxon>
        <taxon>Spermatophyta</taxon>
        <taxon>Magnoliopsida</taxon>
        <taxon>eudicotyledons</taxon>
        <taxon>Gunneridae</taxon>
        <taxon>Pentapetalae</taxon>
        <taxon>rosids</taxon>
        <taxon>fabids</taxon>
        <taxon>Fagales</taxon>
        <taxon>Myricaceae</taxon>
        <taxon>Morella</taxon>
    </lineage>
</organism>
<reference evidence="3 4" key="2">
    <citation type="journal article" date="2019" name="Plant Biotechnol. J.">
        <title>The red bayberry genome and genetic basis of sex determination.</title>
        <authorList>
            <person name="Jia H.M."/>
            <person name="Jia H.J."/>
            <person name="Cai Q.L."/>
            <person name="Wang Y."/>
            <person name="Zhao H.B."/>
            <person name="Yang W.F."/>
            <person name="Wang G.Y."/>
            <person name="Li Y.H."/>
            <person name="Zhan D.L."/>
            <person name="Shen Y.T."/>
            <person name="Niu Q.F."/>
            <person name="Chang L."/>
            <person name="Qiu J."/>
            <person name="Zhao L."/>
            <person name="Xie H.B."/>
            <person name="Fu W.Y."/>
            <person name="Jin J."/>
            <person name="Li X.W."/>
            <person name="Jiao Y."/>
            <person name="Zhou C.C."/>
            <person name="Tu T."/>
            <person name="Chai C.Y."/>
            <person name="Gao J.L."/>
            <person name="Fan L.J."/>
            <person name="van de Weg E."/>
            <person name="Wang J.Y."/>
            <person name="Gao Z.S."/>
        </authorList>
    </citation>
    <scope>NUCLEOTIDE SEQUENCE [LARGE SCALE GENOMIC DNA]</scope>
    <source>
        <tissue evidence="3">Leaves</tissue>
    </source>
</reference>
<gene>
    <name evidence="3" type="ORF">CJ030_MR6G001564</name>
    <name evidence="2" type="ORF">CJ030_MR8G020750</name>
</gene>
<reference evidence="3" key="3">
    <citation type="submission" date="2019-09" db="EMBL/GenBank/DDBJ databases">
        <authorList>
            <person name="Gao Z."/>
        </authorList>
    </citation>
    <scope>NUCLEOTIDE SEQUENCE</scope>
    <source>
        <tissue evidence="3">Leaves</tissue>
    </source>
</reference>
<sequence>MESKHLTSGKRQISKQGVEEVVATQVMLGDLIWVRLNSGLGWPAQVVNENCMIGSTRSGKDNVLHLTCSLYVDPVKCHSEFKRILEQNNGSYRETFENALEQKRPHQKSGRSNRQGAKSKANVRISSSRSKTNQNQVKDQDKEASIDLPAITQKTRVKTGNSKKAEEQKSEASNQDGKRKNLNPCRSSSEEKEAVQIAPQQGTLQRKLERGRSSGQNKASKQNVMQKKLKLGSPRDELTSRRAKEEARMKIYKQDGAWKSLTRKRSNSDKQLGDEARAQDGMQKKLKRQSKSAEKESNFQSPHCYGPRLEQESKDKSSMPGRLHKKLKPDSSNTKEEVKTQGSKQVEVRIPYILSKKLLLVHVKKFYVCILA</sequence>
<feature type="compositionally biased region" description="Polar residues" evidence="1">
    <location>
        <begin position="124"/>
        <end position="137"/>
    </location>
</feature>
<feature type="compositionally biased region" description="Basic and acidic residues" evidence="1">
    <location>
        <begin position="266"/>
        <end position="278"/>
    </location>
</feature>
<comment type="caution">
    <text evidence="3">The sequence shown here is derived from an EMBL/GenBank/DDBJ whole genome shotgun (WGS) entry which is preliminary data.</text>
</comment>
<evidence type="ECO:0000313" key="3">
    <source>
        <dbReference type="EMBL" id="KAB1209716.1"/>
    </source>
</evidence>
<feature type="compositionally biased region" description="Polar residues" evidence="1">
    <location>
        <begin position="213"/>
        <end position="225"/>
    </location>
</feature>
<proteinExistence type="predicted"/>
<name>A0A6A1VC02_9ROSI</name>
<feature type="region of interest" description="Disordered" evidence="1">
    <location>
        <begin position="98"/>
        <end position="342"/>
    </location>
</feature>
<dbReference type="EMBL" id="RXIC02000024">
    <property type="protein sequence ID" value="KAB1209716.1"/>
    <property type="molecule type" value="Genomic_DNA"/>
</dbReference>
<evidence type="ECO:0000313" key="2">
    <source>
        <dbReference type="EMBL" id="KAB1203909.1"/>
    </source>
</evidence>
<dbReference type="EMBL" id="RXIC02000026">
    <property type="protein sequence ID" value="KAB1203909.1"/>
    <property type="molecule type" value="Genomic_DNA"/>
</dbReference>
<dbReference type="Proteomes" id="UP000516437">
    <property type="component" value="Chromosome 8"/>
</dbReference>
<evidence type="ECO:0000313" key="4">
    <source>
        <dbReference type="Proteomes" id="UP000516437"/>
    </source>
</evidence>
<dbReference type="AlphaFoldDB" id="A0A6A1VC02"/>
<evidence type="ECO:0000256" key="1">
    <source>
        <dbReference type="SAM" id="MobiDB-lite"/>
    </source>
</evidence>
<reference evidence="3" key="1">
    <citation type="submission" date="2018-07" db="EMBL/GenBank/DDBJ databases">
        <authorList>
            <person name="Gao Z.-S."/>
            <person name="Jia H.-M."/>
            <person name="Jia H.-J."/>
            <person name="Cai Q.-L."/>
            <person name="Wang Y."/>
            <person name="Zhao H.-B."/>
        </authorList>
    </citation>
    <scope>NUCLEOTIDE SEQUENCE</scope>
    <source>
        <tissue evidence="3">Leaves</tissue>
    </source>
</reference>
<evidence type="ECO:0008006" key="5">
    <source>
        <dbReference type="Google" id="ProtNLM"/>
    </source>
</evidence>
<dbReference type="Proteomes" id="UP000516437">
    <property type="component" value="Chromosome 6"/>
</dbReference>
<protein>
    <recommendedName>
        <fullName evidence="5">PWWP domain-containing protein</fullName>
    </recommendedName>
</protein>
<feature type="compositionally biased region" description="Basic and acidic residues" evidence="1">
    <location>
        <begin position="233"/>
        <end position="253"/>
    </location>
</feature>
<feature type="compositionally biased region" description="Polar residues" evidence="1">
    <location>
        <begin position="152"/>
        <end position="162"/>
    </location>
</feature>
<dbReference type="OrthoDB" id="641149at2759"/>